<keyword evidence="3" id="KW-1185">Reference proteome</keyword>
<feature type="region of interest" description="Disordered" evidence="1">
    <location>
        <begin position="1"/>
        <end position="25"/>
    </location>
</feature>
<organism evidence="2 3">
    <name type="scientific">Brachionus plicatilis</name>
    <name type="common">Marine rotifer</name>
    <name type="synonym">Brachionus muelleri</name>
    <dbReference type="NCBI Taxonomy" id="10195"/>
    <lineage>
        <taxon>Eukaryota</taxon>
        <taxon>Metazoa</taxon>
        <taxon>Spiralia</taxon>
        <taxon>Gnathifera</taxon>
        <taxon>Rotifera</taxon>
        <taxon>Eurotatoria</taxon>
        <taxon>Monogononta</taxon>
        <taxon>Pseudotrocha</taxon>
        <taxon>Ploima</taxon>
        <taxon>Brachionidae</taxon>
        <taxon>Brachionus</taxon>
    </lineage>
</organism>
<evidence type="ECO:0000313" key="2">
    <source>
        <dbReference type="EMBL" id="RMZ97629.1"/>
    </source>
</evidence>
<sequence>MENETQSHESVLMNSTDETLDDKRGTNIEFEFHSSYENENYDEFLIRIAEQPRPSKKARASNETDDANVNCKKCNAPLKKRPRDNYNLLVLGTDKVSFHSRPSKLPT</sequence>
<comment type="caution">
    <text evidence="2">The sequence shown here is derived from an EMBL/GenBank/DDBJ whole genome shotgun (WGS) entry which is preliminary data.</text>
</comment>
<evidence type="ECO:0000256" key="1">
    <source>
        <dbReference type="SAM" id="MobiDB-lite"/>
    </source>
</evidence>
<dbReference type="AlphaFoldDB" id="A0A3M7PF37"/>
<evidence type="ECO:0000313" key="3">
    <source>
        <dbReference type="Proteomes" id="UP000276133"/>
    </source>
</evidence>
<reference evidence="2 3" key="1">
    <citation type="journal article" date="2018" name="Sci. Rep.">
        <title>Genomic signatures of local adaptation to the degree of environmental predictability in rotifers.</title>
        <authorList>
            <person name="Franch-Gras L."/>
            <person name="Hahn C."/>
            <person name="Garcia-Roger E.M."/>
            <person name="Carmona M.J."/>
            <person name="Serra M."/>
            <person name="Gomez A."/>
        </authorList>
    </citation>
    <scope>NUCLEOTIDE SEQUENCE [LARGE SCALE GENOMIC DNA]</scope>
    <source>
        <strain evidence="2">HYR1</strain>
    </source>
</reference>
<dbReference type="EMBL" id="REGN01011291">
    <property type="protein sequence ID" value="RMZ97629.1"/>
    <property type="molecule type" value="Genomic_DNA"/>
</dbReference>
<proteinExistence type="predicted"/>
<accession>A0A3M7PF37</accession>
<protein>
    <submittedName>
        <fullName evidence="2">Uncharacterized protein</fullName>
    </submittedName>
</protein>
<name>A0A3M7PF37_BRAPC</name>
<feature type="compositionally biased region" description="Polar residues" evidence="1">
    <location>
        <begin position="8"/>
        <end position="17"/>
    </location>
</feature>
<dbReference type="Proteomes" id="UP000276133">
    <property type="component" value="Unassembled WGS sequence"/>
</dbReference>
<gene>
    <name evidence="2" type="ORF">BpHYR1_021973</name>
</gene>